<name>B4DAW4_9BACT</name>
<dbReference type="STRING" id="497964.CfE428DRAFT_6055"/>
<keyword evidence="2" id="KW-1185">Reference proteome</keyword>
<proteinExistence type="predicted"/>
<organism evidence="1 2">
    <name type="scientific">Chthoniobacter flavus Ellin428</name>
    <dbReference type="NCBI Taxonomy" id="497964"/>
    <lineage>
        <taxon>Bacteria</taxon>
        <taxon>Pseudomonadati</taxon>
        <taxon>Verrucomicrobiota</taxon>
        <taxon>Spartobacteria</taxon>
        <taxon>Chthoniobacterales</taxon>
        <taxon>Chthoniobacteraceae</taxon>
        <taxon>Chthoniobacter</taxon>
    </lineage>
</organism>
<reference evidence="1 2" key="1">
    <citation type="journal article" date="2011" name="J. Bacteriol.">
        <title>Genome sequence of Chthoniobacter flavus Ellin428, an aerobic heterotrophic soil bacterium.</title>
        <authorList>
            <person name="Kant R."/>
            <person name="van Passel M.W."/>
            <person name="Palva A."/>
            <person name="Lucas S."/>
            <person name="Lapidus A."/>
            <person name="Glavina Del Rio T."/>
            <person name="Dalin E."/>
            <person name="Tice H."/>
            <person name="Bruce D."/>
            <person name="Goodwin L."/>
            <person name="Pitluck S."/>
            <person name="Larimer F.W."/>
            <person name="Land M.L."/>
            <person name="Hauser L."/>
            <person name="Sangwan P."/>
            <person name="de Vos W.M."/>
            <person name="Janssen P.H."/>
            <person name="Smidt H."/>
        </authorList>
    </citation>
    <scope>NUCLEOTIDE SEQUENCE [LARGE SCALE GENOMIC DNA]</scope>
    <source>
        <strain evidence="1 2">Ellin428</strain>
    </source>
</reference>
<evidence type="ECO:0000313" key="1">
    <source>
        <dbReference type="EMBL" id="EDY16436.1"/>
    </source>
</evidence>
<dbReference type="Proteomes" id="UP000005824">
    <property type="component" value="Unassembled WGS sequence"/>
</dbReference>
<sequence length="48" mass="5495">MECRYLYARRESGSIFQPVFRGMREDISSEECTVAQFKYKAGPSEVAA</sequence>
<protein>
    <submittedName>
        <fullName evidence="1">Uncharacterized protein</fullName>
    </submittedName>
</protein>
<dbReference type="EMBL" id="ABVL01000033">
    <property type="protein sequence ID" value="EDY16436.1"/>
    <property type="molecule type" value="Genomic_DNA"/>
</dbReference>
<evidence type="ECO:0000313" key="2">
    <source>
        <dbReference type="Proteomes" id="UP000005824"/>
    </source>
</evidence>
<accession>B4DAW4</accession>
<dbReference type="AlphaFoldDB" id="B4DAW4"/>
<dbReference type="InParanoid" id="B4DAW4"/>
<gene>
    <name evidence="1" type="ORF">CfE428DRAFT_6055</name>
</gene>
<comment type="caution">
    <text evidence="1">The sequence shown here is derived from an EMBL/GenBank/DDBJ whole genome shotgun (WGS) entry which is preliminary data.</text>
</comment>